<accession>A0A3D8JSJ9</accession>
<dbReference type="EMBL" id="QRGA01000018">
    <property type="protein sequence ID" value="RDU95705.1"/>
    <property type="molecule type" value="Genomic_DNA"/>
</dbReference>
<evidence type="ECO:0000313" key="2">
    <source>
        <dbReference type="Proteomes" id="UP000256838"/>
    </source>
</evidence>
<comment type="caution">
    <text evidence="1">The sequence shown here is derived from an EMBL/GenBank/DDBJ whole genome shotgun (WGS) entry which is preliminary data.</text>
</comment>
<proteinExistence type="predicted"/>
<sequence>MCIARDPNWDDQVLLVGGRAAEKARCLRPGASTSFGIRLGADTEPDENLMGVIFGDGKVFGFGMKFDYENAGAYQSTLGHHPDTGLLAVTDETKLGTPSFKYSVTDQTQWSMKMTFEDA</sequence>
<gene>
    <name evidence="1" type="ORF">DWV00_27745</name>
</gene>
<dbReference type="AlphaFoldDB" id="A0A3D8JSJ9"/>
<protein>
    <submittedName>
        <fullName evidence="1">Uncharacterized protein</fullName>
    </submittedName>
</protein>
<organism evidence="1 2">
    <name type="scientific">Trinickia dinghuensis</name>
    <dbReference type="NCBI Taxonomy" id="2291023"/>
    <lineage>
        <taxon>Bacteria</taxon>
        <taxon>Pseudomonadati</taxon>
        <taxon>Pseudomonadota</taxon>
        <taxon>Betaproteobacteria</taxon>
        <taxon>Burkholderiales</taxon>
        <taxon>Burkholderiaceae</taxon>
        <taxon>Trinickia</taxon>
    </lineage>
</organism>
<name>A0A3D8JSJ9_9BURK</name>
<keyword evidence="2" id="KW-1185">Reference proteome</keyword>
<dbReference type="Proteomes" id="UP000256838">
    <property type="component" value="Unassembled WGS sequence"/>
</dbReference>
<reference evidence="1 2" key="1">
    <citation type="submission" date="2018-08" db="EMBL/GenBank/DDBJ databases">
        <title>Paraburkholderia sp. DHOM06 isolated from forest soil.</title>
        <authorList>
            <person name="Gao Z.-H."/>
            <person name="Qiu L.-H."/>
        </authorList>
    </citation>
    <scope>NUCLEOTIDE SEQUENCE [LARGE SCALE GENOMIC DNA]</scope>
    <source>
        <strain evidence="1 2">DHOM06</strain>
    </source>
</reference>
<evidence type="ECO:0000313" key="1">
    <source>
        <dbReference type="EMBL" id="RDU95705.1"/>
    </source>
</evidence>